<feature type="transmembrane region" description="Helical" evidence="1">
    <location>
        <begin position="20"/>
        <end position="41"/>
    </location>
</feature>
<dbReference type="EMBL" id="QNSB01000005">
    <property type="protein sequence ID" value="RBP71633.1"/>
    <property type="molecule type" value="Genomic_DNA"/>
</dbReference>
<organism evidence="2 3">
    <name type="scientific">Brevibacterium celere</name>
    <dbReference type="NCBI Taxonomy" id="225845"/>
    <lineage>
        <taxon>Bacteria</taxon>
        <taxon>Bacillati</taxon>
        <taxon>Actinomycetota</taxon>
        <taxon>Actinomycetes</taxon>
        <taxon>Micrococcales</taxon>
        <taxon>Brevibacteriaceae</taxon>
        <taxon>Brevibacterium</taxon>
    </lineage>
</organism>
<keyword evidence="1" id="KW-0812">Transmembrane</keyword>
<feature type="transmembrane region" description="Helical" evidence="1">
    <location>
        <begin position="62"/>
        <end position="85"/>
    </location>
</feature>
<proteinExistence type="predicted"/>
<sequence length="249" mass="25898">MVISAGGQADYIGLANAPVLWILAMTVMGVVALQSLIYMNAVKKNAESAGMSQREVRTAFRAGGVAAIGPSLSVVLVAIALLPLFGTPPVVVRVGLIGSAATEVASASIAAGTMGANLGDETFTRGVFIVALMAMSLSGAGWMISTLLLTPVFRRSTHKLEKVNPALMSIIPGAALLAAFAALTFRELPKSPTHIIAIVVSAIVMSICLFIAKKFDQQWLKEWGLGISLLVALVASYFAHYAGLGMPEA</sequence>
<feature type="transmembrane region" description="Helical" evidence="1">
    <location>
        <begin position="191"/>
        <end position="211"/>
    </location>
</feature>
<keyword evidence="1" id="KW-0472">Membrane</keyword>
<keyword evidence="1" id="KW-1133">Transmembrane helix</keyword>
<feature type="transmembrane region" description="Helical" evidence="1">
    <location>
        <begin position="223"/>
        <end position="243"/>
    </location>
</feature>
<dbReference type="AlphaFoldDB" id="A0A366IIE6"/>
<dbReference type="InterPro" id="IPR032479">
    <property type="entry name" value="DUF5058"/>
</dbReference>
<dbReference type="Pfam" id="PF16481">
    <property type="entry name" value="DUF5058"/>
    <property type="match status" value="1"/>
</dbReference>
<dbReference type="Proteomes" id="UP000253509">
    <property type="component" value="Unassembled WGS sequence"/>
</dbReference>
<gene>
    <name evidence="2" type="ORF">DFO65_105238</name>
</gene>
<keyword evidence="3" id="KW-1185">Reference proteome</keyword>
<protein>
    <submittedName>
        <fullName evidence="2">Uncharacterized protein DUF5058</fullName>
    </submittedName>
</protein>
<reference evidence="2 3" key="1">
    <citation type="submission" date="2018-06" db="EMBL/GenBank/DDBJ databases">
        <title>Freshwater and sediment microbial communities from various areas in North America, analyzing microbe dynamics in response to fracking.</title>
        <authorList>
            <person name="Lamendella R."/>
        </authorList>
    </citation>
    <scope>NUCLEOTIDE SEQUENCE [LARGE SCALE GENOMIC DNA]</scope>
    <source>
        <strain evidence="2 3">3b_TX</strain>
    </source>
</reference>
<accession>A0A366IIE6</accession>
<comment type="caution">
    <text evidence="2">The sequence shown here is derived from an EMBL/GenBank/DDBJ whole genome shotgun (WGS) entry which is preliminary data.</text>
</comment>
<feature type="transmembrane region" description="Helical" evidence="1">
    <location>
        <begin position="127"/>
        <end position="153"/>
    </location>
</feature>
<name>A0A366IIE6_9MICO</name>
<dbReference type="RefSeq" id="WP_181778680.1">
    <property type="nucleotide sequence ID" value="NZ_QNSB01000005.1"/>
</dbReference>
<evidence type="ECO:0000313" key="2">
    <source>
        <dbReference type="EMBL" id="RBP71633.1"/>
    </source>
</evidence>
<feature type="transmembrane region" description="Helical" evidence="1">
    <location>
        <begin position="165"/>
        <end position="185"/>
    </location>
</feature>
<evidence type="ECO:0000256" key="1">
    <source>
        <dbReference type="SAM" id="Phobius"/>
    </source>
</evidence>
<evidence type="ECO:0000313" key="3">
    <source>
        <dbReference type="Proteomes" id="UP000253509"/>
    </source>
</evidence>